<organism evidence="1 2">
    <name type="scientific">Mesosutterella porci</name>
    <dbReference type="NCBI Taxonomy" id="2915351"/>
    <lineage>
        <taxon>Bacteria</taxon>
        <taxon>Pseudomonadati</taxon>
        <taxon>Pseudomonadota</taxon>
        <taxon>Betaproteobacteria</taxon>
        <taxon>Burkholderiales</taxon>
        <taxon>Sutterellaceae</taxon>
        <taxon>Mesosutterella</taxon>
    </lineage>
</organism>
<proteinExistence type="predicted"/>
<dbReference type="Pfam" id="PF10076">
    <property type="entry name" value="Phage_Mu_Gp48"/>
    <property type="match status" value="1"/>
</dbReference>
<protein>
    <submittedName>
        <fullName evidence="1">DUF2313 domain-containing protein</fullName>
    </submittedName>
</protein>
<accession>A0ABS9MSQ9</accession>
<keyword evidence="2" id="KW-1185">Reference proteome</keyword>
<gene>
    <name evidence="1" type="ORF">MAF45_09445</name>
</gene>
<dbReference type="Proteomes" id="UP001297600">
    <property type="component" value="Unassembled WGS sequence"/>
</dbReference>
<dbReference type="RefSeq" id="WP_237979966.1">
    <property type="nucleotide sequence ID" value="NZ_JAKNCT010000012.1"/>
</dbReference>
<name>A0ABS9MSQ9_9BURK</name>
<evidence type="ECO:0000313" key="1">
    <source>
        <dbReference type="EMBL" id="MCG5031661.1"/>
    </source>
</evidence>
<dbReference type="EMBL" id="JAKNCT010000012">
    <property type="protein sequence ID" value="MCG5031661.1"/>
    <property type="molecule type" value="Genomic_DNA"/>
</dbReference>
<evidence type="ECO:0000313" key="2">
    <source>
        <dbReference type="Proteomes" id="UP001297600"/>
    </source>
</evidence>
<reference evidence="1 2" key="1">
    <citation type="submission" date="2022-02" db="EMBL/GenBank/DDBJ databases">
        <title>Mesosutterella porci, a novel member of the family Sutterellaceae from pig feces.</title>
        <authorList>
            <person name="Wylensek D."/>
            <person name="Clavel T."/>
        </authorList>
    </citation>
    <scope>NUCLEOTIDE SEQUENCE [LARGE SCALE GENOMIC DNA]</scope>
    <source>
        <strain evidence="2">oilRF-744-wt-GAM-9</strain>
    </source>
</reference>
<dbReference type="InterPro" id="IPR018755">
    <property type="entry name" value="Phage_Mu_Gp48"/>
</dbReference>
<comment type="caution">
    <text evidence="1">The sequence shown here is derived from an EMBL/GenBank/DDBJ whole genome shotgun (WGS) entry which is preliminary data.</text>
</comment>
<sequence>MELTTQEEYSRMLKQLLPPGPAWPRGDAASLMGMMIEVWAEEFSRIDSRVRALMREADPRFAVETFEDWLDDWGLPDDCIRAWSSANQTTLRTLLMYKIKNIGRQDRAYFFELAEMFGYRIVIDEFRQHSVQSTSMDAVCGENWRHVWRVDVMTGAGSVMGYHNTLGPVNEALAWWGDRLIECLIKRYKPAHTDLYFGYYSFEGDNA</sequence>